<dbReference type="PANTHER" id="PTHR15874">
    <property type="entry name" value="NUCLEOLAR AND SPINDLE-ASSOCIATED PROTEIN 1"/>
    <property type="match status" value="1"/>
</dbReference>
<feature type="compositionally biased region" description="Basic and acidic residues" evidence="12">
    <location>
        <begin position="210"/>
        <end position="229"/>
    </location>
</feature>
<feature type="compositionally biased region" description="Basic and acidic residues" evidence="12">
    <location>
        <begin position="128"/>
        <end position="144"/>
    </location>
</feature>
<keyword evidence="11" id="KW-0131">Cell cycle</keyword>
<dbReference type="GO" id="GO:0005730">
    <property type="term" value="C:nucleolus"/>
    <property type="evidence" value="ECO:0007669"/>
    <property type="project" value="TreeGrafter"/>
</dbReference>
<dbReference type="OMA" id="INDEAQE"/>
<sequence length="540" mass="59903">MGDIKKNAEKCTVVLIGCEAHPVRVKSQSNVSRSCVLNRRLVLTDAVCGEEKDGRVREFFFFKKGEINCHTDMDLDSMKYAELRSLAKELGLKANMKADKLLKAIKQHYQEEKNKEPKEQGQGINDEAQEKPEVVLDSSCKEEVSSTTGFVNTRRGKGQGTKRKISVTATLTKSDAKMPPVAAKGDTEVDASTAPCNARGGKKRKLSSTIDEKKNEPPKKIQTPNREEQQLQPAIKNEAPVTAETETAPKGAKAGRIPRLQQKSKPLLKPVTPNFKKLHEAHFNKMESIDSYVQRKTKQMETYRNSVKELKSLSDKTQLLQVDGKAQVRANPTRASMFSPAPVNKTPGGENRRHTLLSATKKPLAKEVVSFRPSVLSTRRINVRFSEATHDNEYKRSLVKTPARMSPCVASSTPQKQTANGLKPSSVKTASFSATKTPGPFVFTGNTSTSTTPGTNKKPSFDLKASLSRPLTYKPHKGKLKPFGDVKENMAMNQSISNPHQEAYKQHKVQSREGRRAKQVQDRKQKKESILGARRGLVMA</sequence>
<evidence type="ECO:0000313" key="13">
    <source>
        <dbReference type="Ensembl" id="ENSOABP00000058301.2"/>
    </source>
</evidence>
<accession>A0A668W166</accession>
<feature type="compositionally biased region" description="Polar residues" evidence="12">
    <location>
        <begin position="426"/>
        <end position="436"/>
    </location>
</feature>
<dbReference type="GO" id="GO:0007076">
    <property type="term" value="P:mitotic chromosome condensation"/>
    <property type="evidence" value="ECO:0007669"/>
    <property type="project" value="TreeGrafter"/>
</dbReference>
<evidence type="ECO:0000256" key="5">
    <source>
        <dbReference type="ARBA" id="ARBA00022618"/>
    </source>
</evidence>
<organism evidence="13 14">
    <name type="scientific">Oreochromis aureus</name>
    <name type="common">Israeli tilapia</name>
    <name type="synonym">Chromis aureus</name>
    <dbReference type="NCBI Taxonomy" id="47969"/>
    <lineage>
        <taxon>Eukaryota</taxon>
        <taxon>Metazoa</taxon>
        <taxon>Chordata</taxon>
        <taxon>Craniata</taxon>
        <taxon>Vertebrata</taxon>
        <taxon>Euteleostomi</taxon>
        <taxon>Actinopterygii</taxon>
        <taxon>Neopterygii</taxon>
        <taxon>Teleostei</taxon>
        <taxon>Neoteleostei</taxon>
        <taxon>Acanthomorphata</taxon>
        <taxon>Ovalentaria</taxon>
        <taxon>Cichlomorphae</taxon>
        <taxon>Cichliformes</taxon>
        <taxon>Cichlidae</taxon>
        <taxon>African cichlids</taxon>
        <taxon>Pseudocrenilabrinae</taxon>
        <taxon>Oreochromini</taxon>
        <taxon>Oreochromis</taxon>
    </lineage>
</organism>
<name>A0A668W166_OREAU</name>
<dbReference type="GO" id="GO:0040001">
    <property type="term" value="P:establishment of mitotic spindle localization"/>
    <property type="evidence" value="ECO:0007669"/>
    <property type="project" value="InterPro"/>
</dbReference>
<proteinExistence type="inferred from homology"/>
<evidence type="ECO:0000256" key="12">
    <source>
        <dbReference type="SAM" id="MobiDB-lite"/>
    </source>
</evidence>
<dbReference type="Pfam" id="PF16006">
    <property type="entry name" value="NUSAP"/>
    <property type="match status" value="1"/>
</dbReference>
<keyword evidence="6" id="KW-0493">Microtubule</keyword>
<feature type="region of interest" description="Disordered" evidence="12">
    <location>
        <begin position="403"/>
        <end position="462"/>
    </location>
</feature>
<feature type="compositionally biased region" description="Low complexity" evidence="12">
    <location>
        <begin position="444"/>
        <end position="458"/>
    </location>
</feature>
<dbReference type="GO" id="GO:0000281">
    <property type="term" value="P:mitotic cytokinesis"/>
    <property type="evidence" value="ECO:0007669"/>
    <property type="project" value="InterPro"/>
</dbReference>
<evidence type="ECO:0000256" key="2">
    <source>
        <dbReference type="ARBA" id="ARBA00004186"/>
    </source>
</evidence>
<evidence type="ECO:0000256" key="8">
    <source>
        <dbReference type="ARBA" id="ARBA00023125"/>
    </source>
</evidence>
<comment type="subcellular location">
    <subcellularLocation>
        <location evidence="2">Cytoplasm</location>
        <location evidence="2">Cytoskeleton</location>
        <location evidence="2">Spindle</location>
    </subcellularLocation>
    <subcellularLocation>
        <location evidence="1">Nucleus</location>
    </subcellularLocation>
</comment>
<dbReference type="InterPro" id="IPR026756">
    <property type="entry name" value="NuSAP"/>
</dbReference>
<reference evidence="13" key="1">
    <citation type="submission" date="2025-08" db="UniProtKB">
        <authorList>
            <consortium name="Ensembl"/>
        </authorList>
    </citation>
    <scope>IDENTIFICATION</scope>
</reference>
<evidence type="ECO:0000256" key="1">
    <source>
        <dbReference type="ARBA" id="ARBA00004123"/>
    </source>
</evidence>
<keyword evidence="9" id="KW-0206">Cytoskeleton</keyword>
<feature type="region of interest" description="Disordered" evidence="12">
    <location>
        <begin position="111"/>
        <end position="261"/>
    </location>
</feature>
<keyword evidence="8" id="KW-0238">DNA-binding</keyword>
<reference evidence="13" key="2">
    <citation type="submission" date="2025-09" db="UniProtKB">
        <authorList>
            <consortium name="Ensembl"/>
        </authorList>
    </citation>
    <scope>IDENTIFICATION</scope>
</reference>
<evidence type="ECO:0000256" key="6">
    <source>
        <dbReference type="ARBA" id="ARBA00022701"/>
    </source>
</evidence>
<gene>
    <name evidence="13" type="primary">nusap1</name>
</gene>
<dbReference type="Proteomes" id="UP000472276">
    <property type="component" value="Unassembled WGS sequence"/>
</dbReference>
<evidence type="ECO:0000256" key="7">
    <source>
        <dbReference type="ARBA" id="ARBA00022776"/>
    </source>
</evidence>
<evidence type="ECO:0000256" key="4">
    <source>
        <dbReference type="ARBA" id="ARBA00022490"/>
    </source>
</evidence>
<evidence type="ECO:0000313" key="14">
    <source>
        <dbReference type="Proteomes" id="UP000472276"/>
    </source>
</evidence>
<evidence type="ECO:0000256" key="3">
    <source>
        <dbReference type="ARBA" id="ARBA00009702"/>
    </source>
</evidence>
<feature type="compositionally biased region" description="Polar residues" evidence="12">
    <location>
        <begin position="409"/>
        <end position="420"/>
    </location>
</feature>
<keyword evidence="14" id="KW-1185">Reference proteome</keyword>
<evidence type="ECO:0008006" key="15">
    <source>
        <dbReference type="Google" id="ProtNLM"/>
    </source>
</evidence>
<evidence type="ECO:0000256" key="11">
    <source>
        <dbReference type="ARBA" id="ARBA00023306"/>
    </source>
</evidence>
<keyword evidence="7" id="KW-0498">Mitosis</keyword>
<feature type="compositionally biased region" description="Basic residues" evidence="12">
    <location>
        <begin position="154"/>
        <end position="165"/>
    </location>
</feature>
<dbReference type="GO" id="GO:0072686">
    <property type="term" value="C:mitotic spindle"/>
    <property type="evidence" value="ECO:0007669"/>
    <property type="project" value="TreeGrafter"/>
</dbReference>
<keyword evidence="5" id="KW-0132">Cell division</keyword>
<dbReference type="PANTHER" id="PTHR15874:SF1">
    <property type="entry name" value="NUCLEOLAR AND SPINDLE-ASSOCIATED PROTEIN 1"/>
    <property type="match status" value="1"/>
</dbReference>
<keyword evidence="10" id="KW-0539">Nucleus</keyword>
<feature type="region of interest" description="Disordered" evidence="12">
    <location>
        <begin position="496"/>
        <end position="540"/>
    </location>
</feature>
<dbReference type="GO" id="GO:0003677">
    <property type="term" value="F:DNA binding"/>
    <property type="evidence" value="ECO:0007669"/>
    <property type="project" value="UniProtKB-KW"/>
</dbReference>
<keyword evidence="4" id="KW-0963">Cytoplasm</keyword>
<feature type="compositionally biased region" description="Basic and acidic residues" evidence="12">
    <location>
        <begin position="502"/>
        <end position="529"/>
    </location>
</feature>
<dbReference type="GO" id="GO:0008017">
    <property type="term" value="F:microtubule binding"/>
    <property type="evidence" value="ECO:0007669"/>
    <property type="project" value="TreeGrafter"/>
</dbReference>
<comment type="similarity">
    <text evidence="3">Belongs to the NUSAP family.</text>
</comment>
<protein>
    <recommendedName>
        <fullName evidence="15">Nucleolar and spindle associated protein 1</fullName>
    </recommendedName>
</protein>
<dbReference type="GO" id="GO:0005874">
    <property type="term" value="C:microtubule"/>
    <property type="evidence" value="ECO:0007669"/>
    <property type="project" value="UniProtKB-KW"/>
</dbReference>
<evidence type="ECO:0000256" key="10">
    <source>
        <dbReference type="ARBA" id="ARBA00023242"/>
    </source>
</evidence>
<dbReference type="AlphaFoldDB" id="A0A668W166"/>
<dbReference type="Ensembl" id="ENSOABT00000059767.2">
    <property type="protein sequence ID" value="ENSOABP00000058301.2"/>
    <property type="gene ID" value="ENSOABG00000025560.2"/>
</dbReference>
<evidence type="ECO:0000256" key="9">
    <source>
        <dbReference type="ARBA" id="ARBA00023212"/>
    </source>
</evidence>